<dbReference type="EMBL" id="GBRH01165108">
    <property type="protein sequence ID" value="JAE32788.1"/>
    <property type="molecule type" value="Transcribed_RNA"/>
</dbReference>
<reference evidence="1" key="1">
    <citation type="submission" date="2014-09" db="EMBL/GenBank/DDBJ databases">
        <authorList>
            <person name="Magalhaes I.L.F."/>
            <person name="Oliveira U."/>
            <person name="Santos F.R."/>
            <person name="Vidigal T.H.D.A."/>
            <person name="Brescovit A.D."/>
            <person name="Santos A.J."/>
        </authorList>
    </citation>
    <scope>NUCLEOTIDE SEQUENCE</scope>
    <source>
        <tissue evidence="1">Shoot tissue taken approximately 20 cm above the soil surface</tissue>
    </source>
</reference>
<accession>A0A0A9HIP9</accession>
<reference evidence="1" key="2">
    <citation type="journal article" date="2015" name="Data Brief">
        <title>Shoot transcriptome of the giant reed, Arundo donax.</title>
        <authorList>
            <person name="Barrero R.A."/>
            <person name="Guerrero F.D."/>
            <person name="Moolhuijzen P."/>
            <person name="Goolsby J.A."/>
            <person name="Tidwell J."/>
            <person name="Bellgard S.E."/>
            <person name="Bellgard M.I."/>
        </authorList>
    </citation>
    <scope>NUCLEOTIDE SEQUENCE</scope>
    <source>
        <tissue evidence="1">Shoot tissue taken approximately 20 cm above the soil surface</tissue>
    </source>
</reference>
<sequence length="30" mass="3548">MFYQIQKKRPLSKLKKKIVLESQLGGWGWG</sequence>
<dbReference type="AlphaFoldDB" id="A0A0A9HIP9"/>
<proteinExistence type="predicted"/>
<organism evidence="1">
    <name type="scientific">Arundo donax</name>
    <name type="common">Giant reed</name>
    <name type="synonym">Donax arundinaceus</name>
    <dbReference type="NCBI Taxonomy" id="35708"/>
    <lineage>
        <taxon>Eukaryota</taxon>
        <taxon>Viridiplantae</taxon>
        <taxon>Streptophyta</taxon>
        <taxon>Embryophyta</taxon>
        <taxon>Tracheophyta</taxon>
        <taxon>Spermatophyta</taxon>
        <taxon>Magnoliopsida</taxon>
        <taxon>Liliopsida</taxon>
        <taxon>Poales</taxon>
        <taxon>Poaceae</taxon>
        <taxon>PACMAD clade</taxon>
        <taxon>Arundinoideae</taxon>
        <taxon>Arundineae</taxon>
        <taxon>Arundo</taxon>
    </lineage>
</organism>
<evidence type="ECO:0000313" key="1">
    <source>
        <dbReference type="EMBL" id="JAE32788.1"/>
    </source>
</evidence>
<name>A0A0A9HIP9_ARUDO</name>
<protein>
    <submittedName>
        <fullName evidence="1">Uncharacterized protein</fullName>
    </submittedName>
</protein>